<sequence>MIMAYTVASYLDGLGRKGFMGVYWAFLFLISALLYRFTGNSGTAGSGNIGVYHNLPRRRPIVIIVRPCVLL</sequence>
<reference evidence="2 3" key="2">
    <citation type="journal article" date="2014" name="J. Gen. Appl. Microbiol.">
        <title>The early diverging ascomycetous budding yeast Saitoella complicata has three histone deacetylases belonging to the Clr6, Hos2, and Rpd3 lineages.</title>
        <authorList>
            <person name="Nishida H."/>
            <person name="Matsumoto T."/>
            <person name="Kondo S."/>
            <person name="Hamamoto M."/>
            <person name="Yoshikawa H."/>
        </authorList>
    </citation>
    <scope>NUCLEOTIDE SEQUENCE [LARGE SCALE GENOMIC DNA]</scope>
    <source>
        <strain evidence="2 3">NRRL Y-17804</strain>
    </source>
</reference>
<keyword evidence="1" id="KW-1133">Transmembrane helix</keyword>
<accession>A0A0E9NPH3</accession>
<dbReference type="AlphaFoldDB" id="A0A0E9NPH3"/>
<gene>
    <name evidence="2" type="ORF">G7K_5827-t1</name>
</gene>
<dbReference type="Proteomes" id="UP000033140">
    <property type="component" value="Unassembled WGS sequence"/>
</dbReference>
<evidence type="ECO:0000256" key="1">
    <source>
        <dbReference type="SAM" id="Phobius"/>
    </source>
</evidence>
<evidence type="ECO:0000313" key="3">
    <source>
        <dbReference type="Proteomes" id="UP000033140"/>
    </source>
</evidence>
<feature type="transmembrane region" description="Helical" evidence="1">
    <location>
        <begin position="20"/>
        <end position="37"/>
    </location>
</feature>
<keyword evidence="1" id="KW-0812">Transmembrane</keyword>
<protein>
    <submittedName>
        <fullName evidence="2">Uncharacterized protein</fullName>
    </submittedName>
</protein>
<evidence type="ECO:0000313" key="2">
    <source>
        <dbReference type="EMBL" id="GAO51734.1"/>
    </source>
</evidence>
<organism evidence="2 3">
    <name type="scientific">Saitoella complicata (strain BCRC 22490 / CBS 7301 / JCM 7358 / NBRC 10748 / NRRL Y-17804)</name>
    <dbReference type="NCBI Taxonomy" id="698492"/>
    <lineage>
        <taxon>Eukaryota</taxon>
        <taxon>Fungi</taxon>
        <taxon>Dikarya</taxon>
        <taxon>Ascomycota</taxon>
        <taxon>Taphrinomycotina</taxon>
        <taxon>Taphrinomycotina incertae sedis</taxon>
        <taxon>Saitoella</taxon>
    </lineage>
</organism>
<keyword evidence="3" id="KW-1185">Reference proteome</keyword>
<reference evidence="2 3" key="1">
    <citation type="journal article" date="2011" name="J. Gen. Appl. Microbiol.">
        <title>Draft genome sequencing of the enigmatic yeast Saitoella complicata.</title>
        <authorList>
            <person name="Nishida H."/>
            <person name="Hamamoto M."/>
            <person name="Sugiyama J."/>
        </authorList>
    </citation>
    <scope>NUCLEOTIDE SEQUENCE [LARGE SCALE GENOMIC DNA]</scope>
    <source>
        <strain evidence="2 3">NRRL Y-17804</strain>
    </source>
</reference>
<proteinExistence type="predicted"/>
<keyword evidence="1" id="KW-0472">Membrane</keyword>
<name>A0A0E9NPH3_SAICN</name>
<dbReference type="EMBL" id="BACD03000051">
    <property type="protein sequence ID" value="GAO51734.1"/>
    <property type="molecule type" value="Genomic_DNA"/>
</dbReference>
<reference evidence="2 3" key="3">
    <citation type="journal article" date="2015" name="Genome Announc.">
        <title>Draft Genome Sequence of the Archiascomycetous Yeast Saitoella complicata.</title>
        <authorList>
            <person name="Yamauchi K."/>
            <person name="Kondo S."/>
            <person name="Hamamoto M."/>
            <person name="Takahashi Y."/>
            <person name="Ogura Y."/>
            <person name="Hayashi T."/>
            <person name="Nishida H."/>
        </authorList>
    </citation>
    <scope>NUCLEOTIDE SEQUENCE [LARGE SCALE GENOMIC DNA]</scope>
    <source>
        <strain evidence="2 3">NRRL Y-17804</strain>
    </source>
</reference>
<comment type="caution">
    <text evidence="2">The sequence shown here is derived from an EMBL/GenBank/DDBJ whole genome shotgun (WGS) entry which is preliminary data.</text>
</comment>